<evidence type="ECO:0000313" key="1">
    <source>
        <dbReference type="EMBL" id="KAJ8630263.1"/>
    </source>
</evidence>
<dbReference type="Proteomes" id="UP001234297">
    <property type="component" value="Chromosome 7"/>
</dbReference>
<proteinExistence type="predicted"/>
<gene>
    <name evidence="1" type="ORF">MRB53_023586</name>
</gene>
<accession>A0ACC2LAE1</accession>
<protein>
    <submittedName>
        <fullName evidence="1">Uncharacterized protein</fullName>
    </submittedName>
</protein>
<dbReference type="EMBL" id="CM056815">
    <property type="protein sequence ID" value="KAJ8630263.1"/>
    <property type="molecule type" value="Genomic_DNA"/>
</dbReference>
<organism evidence="1 2">
    <name type="scientific">Persea americana</name>
    <name type="common">Avocado</name>
    <dbReference type="NCBI Taxonomy" id="3435"/>
    <lineage>
        <taxon>Eukaryota</taxon>
        <taxon>Viridiplantae</taxon>
        <taxon>Streptophyta</taxon>
        <taxon>Embryophyta</taxon>
        <taxon>Tracheophyta</taxon>
        <taxon>Spermatophyta</taxon>
        <taxon>Magnoliopsida</taxon>
        <taxon>Magnoliidae</taxon>
        <taxon>Laurales</taxon>
        <taxon>Lauraceae</taxon>
        <taxon>Persea</taxon>
    </lineage>
</organism>
<keyword evidence="2" id="KW-1185">Reference proteome</keyword>
<reference evidence="1 2" key="1">
    <citation type="journal article" date="2022" name="Hortic Res">
        <title>A haplotype resolved chromosomal level avocado genome allows analysis of novel avocado genes.</title>
        <authorList>
            <person name="Nath O."/>
            <person name="Fletcher S.J."/>
            <person name="Hayward A."/>
            <person name="Shaw L.M."/>
            <person name="Masouleh A.K."/>
            <person name="Furtado A."/>
            <person name="Henry R.J."/>
            <person name="Mitter N."/>
        </authorList>
    </citation>
    <scope>NUCLEOTIDE SEQUENCE [LARGE SCALE GENOMIC DNA]</scope>
    <source>
        <strain evidence="2">cv. Hass</strain>
    </source>
</reference>
<name>A0ACC2LAE1_PERAE</name>
<comment type="caution">
    <text evidence="1">The sequence shown here is derived from an EMBL/GenBank/DDBJ whole genome shotgun (WGS) entry which is preliminary data.</text>
</comment>
<evidence type="ECO:0000313" key="2">
    <source>
        <dbReference type="Proteomes" id="UP001234297"/>
    </source>
</evidence>
<sequence>MWFGDGWFDFFKGHDLQVGECLVFRYDGYMAFYVTVFDKSACEKKLTVVKKEDIDHGKQRVMEDQKLLSLAPMKGETNGDQEGNVCKNCGTVGVKRFLSCKVENRHFATTIVPSNLLCDYLNIPIEFRKAVDMSGIQKMTITDPSGRPWPVKVGHRAFNCLQVGDVCILELSKKEHYGCP</sequence>